<dbReference type="RefSeq" id="WP_138545755.1">
    <property type="nucleotide sequence ID" value="NZ_PNCJ01000023.1"/>
</dbReference>
<proteinExistence type="predicted"/>
<evidence type="ECO:0000313" key="1">
    <source>
        <dbReference type="EMBL" id="TMP35530.1"/>
    </source>
</evidence>
<dbReference type="EMBL" id="PNCJ01000023">
    <property type="protein sequence ID" value="TMP35530.1"/>
    <property type="molecule type" value="Genomic_DNA"/>
</dbReference>
<name>A0A5S3WWT2_9GAMM</name>
<protein>
    <submittedName>
        <fullName evidence="1">Uncharacterized protein</fullName>
    </submittedName>
</protein>
<dbReference type="AlphaFoldDB" id="A0A5S3WWT2"/>
<comment type="caution">
    <text evidence="1">The sequence shown here is derived from an EMBL/GenBank/DDBJ whole genome shotgun (WGS) entry which is preliminary data.</text>
</comment>
<dbReference type="OrthoDB" id="5830125at2"/>
<gene>
    <name evidence="1" type="ORF">CWB98_16070</name>
</gene>
<organism evidence="1 2">
    <name type="scientific">Pseudoalteromonas rubra</name>
    <dbReference type="NCBI Taxonomy" id="43658"/>
    <lineage>
        <taxon>Bacteria</taxon>
        <taxon>Pseudomonadati</taxon>
        <taxon>Pseudomonadota</taxon>
        <taxon>Gammaproteobacteria</taxon>
        <taxon>Alteromonadales</taxon>
        <taxon>Pseudoalteromonadaceae</taxon>
        <taxon>Pseudoalteromonas</taxon>
    </lineage>
</organism>
<reference evidence="1 2" key="1">
    <citation type="submission" date="2018-01" db="EMBL/GenBank/DDBJ databases">
        <authorList>
            <person name="Paulsen S."/>
            <person name="Gram L.K."/>
        </authorList>
    </citation>
    <scope>NUCLEOTIDE SEQUENCE [LARGE SCALE GENOMIC DNA]</scope>
    <source>
        <strain evidence="1 2">S2599</strain>
    </source>
</reference>
<sequence>MSTDNKTTTERLSDVAVRANALCQTVAQQSDNINTSLQQAKAEFDDWKGSFTEVVNGLLVHKEGRNKRFSFAQVLDNGGYDARGQGPNPDFATCANPKEPYYINLLEFVAGANGWFGNYGDRFRCEFIMSHRGMYSTSDHIVITGTSFEDCVSGRVEIKNITEHTLTGHLALFVSEPNGDREKELNPKIEDYSNSFPFNFRAVNQGFGPGVARITLKVDPKFHCGAYRALSVQCEYSSDRARPSNIRVSHEQPSWNQL</sequence>
<reference evidence="2" key="2">
    <citation type="submission" date="2019-06" db="EMBL/GenBank/DDBJ databases">
        <title>Co-occurence of chitin degradation, pigmentation and bioactivity in marine Pseudoalteromonas.</title>
        <authorList>
            <person name="Sonnenschein E.C."/>
            <person name="Bech P.K."/>
        </authorList>
    </citation>
    <scope>NUCLEOTIDE SEQUENCE [LARGE SCALE GENOMIC DNA]</scope>
    <source>
        <strain evidence="2">S2599</strain>
    </source>
</reference>
<dbReference type="Proteomes" id="UP000306719">
    <property type="component" value="Unassembled WGS sequence"/>
</dbReference>
<evidence type="ECO:0000313" key="2">
    <source>
        <dbReference type="Proteomes" id="UP000306719"/>
    </source>
</evidence>
<accession>A0A5S3WWT2</accession>